<accession>A0AAD0KTX7</accession>
<evidence type="ECO:0000313" key="1">
    <source>
        <dbReference type="EMBL" id="AWV48717.1"/>
    </source>
</evidence>
<protein>
    <submittedName>
        <fullName evidence="1">Uncharacterized protein</fullName>
    </submittedName>
</protein>
<gene>
    <name evidence="1" type="ORF">DIJ64_13590</name>
</gene>
<dbReference type="AlphaFoldDB" id="A0AAD0KTX7"/>
<dbReference type="EMBL" id="CP029543">
    <property type="protein sequence ID" value="AWV48717.1"/>
    <property type="molecule type" value="Genomic_DNA"/>
</dbReference>
<evidence type="ECO:0000313" key="2">
    <source>
        <dbReference type="Proteomes" id="UP000249682"/>
    </source>
</evidence>
<name>A0AAD0KTX7_MYCLR</name>
<dbReference type="Proteomes" id="UP000249682">
    <property type="component" value="Chromosome"/>
</dbReference>
<reference evidence="1 2" key="1">
    <citation type="submission" date="2018-05" db="EMBL/GenBank/DDBJ databases">
        <title>Evolution of small genomes with special reference to Mycobacterium leprae.</title>
        <authorList>
            <person name="Mohanty P.S."/>
            <person name="Bansal A.K."/>
            <person name="Gupta U.D."/>
            <person name="Naaz F."/>
            <person name="Dwivedi V.D."/>
            <person name="Singh H."/>
            <person name="Gupta G."/>
            <person name="Sharma S."/>
            <person name="Arora M."/>
        </authorList>
    </citation>
    <scope>NUCLEOTIDE SEQUENCE [LARGE SCALE GENOMIC DNA]</scope>
    <source>
        <strain evidence="1 2">MRHRU-235-G</strain>
    </source>
</reference>
<proteinExistence type="predicted"/>
<organism evidence="1 2">
    <name type="scientific">Mycobacterium leprae</name>
    <dbReference type="NCBI Taxonomy" id="1769"/>
    <lineage>
        <taxon>Bacteria</taxon>
        <taxon>Bacillati</taxon>
        <taxon>Actinomycetota</taxon>
        <taxon>Actinomycetes</taxon>
        <taxon>Mycobacteriales</taxon>
        <taxon>Mycobacteriaceae</taxon>
        <taxon>Mycobacterium</taxon>
    </lineage>
</organism>
<sequence length="74" mass="7456">MGTSQRTVRTTNAGYDAAVQSGPGPLLVALMALGVLSLLTGNYTDVANGDPPVLNAARFNSHDGSRGTAAGRSP</sequence>